<dbReference type="EMBL" id="KV878209">
    <property type="protein sequence ID" value="OJJ40690.1"/>
    <property type="molecule type" value="Genomic_DNA"/>
</dbReference>
<keyword evidence="2" id="KW-1185">Reference proteome</keyword>
<dbReference type="VEuPathDB" id="FungiDB:ASPWEDRAFT_34135"/>
<accession>A0A1L9S0J3</accession>
<evidence type="ECO:0000313" key="1">
    <source>
        <dbReference type="EMBL" id="OJJ40690.1"/>
    </source>
</evidence>
<dbReference type="AlphaFoldDB" id="A0A1L9S0J3"/>
<evidence type="ECO:0000313" key="2">
    <source>
        <dbReference type="Proteomes" id="UP000184383"/>
    </source>
</evidence>
<gene>
    <name evidence="1" type="ORF">ASPWEDRAFT_34135</name>
</gene>
<dbReference type="GeneID" id="63749778"/>
<protein>
    <submittedName>
        <fullName evidence="1">Uncharacterized protein</fullName>
    </submittedName>
</protein>
<dbReference type="RefSeq" id="XP_040694366.1">
    <property type="nucleotide sequence ID" value="XM_040833930.1"/>
</dbReference>
<name>A0A1L9S0J3_ASPWE</name>
<dbReference type="PROSITE" id="PS51257">
    <property type="entry name" value="PROKAR_LIPOPROTEIN"/>
    <property type="match status" value="1"/>
</dbReference>
<sequence>MEPPADKNEVGPALPHQCPVVIGCFHLLLLFPPFSLTARAEPKISNLFHSDLFFAFQFGLAVFSGFRPGCLEITHYTIGGCPAYWAGTV</sequence>
<proteinExistence type="predicted"/>
<dbReference type="Proteomes" id="UP000184383">
    <property type="component" value="Unassembled WGS sequence"/>
</dbReference>
<organism evidence="1 2">
    <name type="scientific">Aspergillus wentii DTO 134E9</name>
    <dbReference type="NCBI Taxonomy" id="1073089"/>
    <lineage>
        <taxon>Eukaryota</taxon>
        <taxon>Fungi</taxon>
        <taxon>Dikarya</taxon>
        <taxon>Ascomycota</taxon>
        <taxon>Pezizomycotina</taxon>
        <taxon>Eurotiomycetes</taxon>
        <taxon>Eurotiomycetidae</taxon>
        <taxon>Eurotiales</taxon>
        <taxon>Aspergillaceae</taxon>
        <taxon>Aspergillus</taxon>
        <taxon>Aspergillus subgen. Cremei</taxon>
    </lineage>
</organism>
<feature type="non-terminal residue" evidence="1">
    <location>
        <position position="89"/>
    </location>
</feature>
<reference evidence="2" key="1">
    <citation type="journal article" date="2017" name="Genome Biol.">
        <title>Comparative genomics reveals high biological diversity and specific adaptations in the industrially and medically important fungal genus Aspergillus.</title>
        <authorList>
            <person name="de Vries R.P."/>
            <person name="Riley R."/>
            <person name="Wiebenga A."/>
            <person name="Aguilar-Osorio G."/>
            <person name="Amillis S."/>
            <person name="Uchima C.A."/>
            <person name="Anderluh G."/>
            <person name="Asadollahi M."/>
            <person name="Askin M."/>
            <person name="Barry K."/>
            <person name="Battaglia E."/>
            <person name="Bayram O."/>
            <person name="Benocci T."/>
            <person name="Braus-Stromeyer S.A."/>
            <person name="Caldana C."/>
            <person name="Canovas D."/>
            <person name="Cerqueira G.C."/>
            <person name="Chen F."/>
            <person name="Chen W."/>
            <person name="Choi C."/>
            <person name="Clum A."/>
            <person name="Dos Santos R.A."/>
            <person name="Damasio A.R."/>
            <person name="Diallinas G."/>
            <person name="Emri T."/>
            <person name="Fekete E."/>
            <person name="Flipphi M."/>
            <person name="Freyberg S."/>
            <person name="Gallo A."/>
            <person name="Gournas C."/>
            <person name="Habgood R."/>
            <person name="Hainaut M."/>
            <person name="Harispe M.L."/>
            <person name="Henrissat B."/>
            <person name="Hilden K.S."/>
            <person name="Hope R."/>
            <person name="Hossain A."/>
            <person name="Karabika E."/>
            <person name="Karaffa L."/>
            <person name="Karanyi Z."/>
            <person name="Krasevec N."/>
            <person name="Kuo A."/>
            <person name="Kusch H."/>
            <person name="LaButti K."/>
            <person name="Lagendijk E.L."/>
            <person name="Lapidus A."/>
            <person name="Levasseur A."/>
            <person name="Lindquist E."/>
            <person name="Lipzen A."/>
            <person name="Logrieco A.F."/>
            <person name="MacCabe A."/>
            <person name="Maekelae M.R."/>
            <person name="Malavazi I."/>
            <person name="Melin P."/>
            <person name="Meyer V."/>
            <person name="Mielnichuk N."/>
            <person name="Miskei M."/>
            <person name="Molnar A.P."/>
            <person name="Mule G."/>
            <person name="Ngan C.Y."/>
            <person name="Orejas M."/>
            <person name="Orosz E."/>
            <person name="Ouedraogo J.P."/>
            <person name="Overkamp K.M."/>
            <person name="Park H.-S."/>
            <person name="Perrone G."/>
            <person name="Piumi F."/>
            <person name="Punt P.J."/>
            <person name="Ram A.F."/>
            <person name="Ramon A."/>
            <person name="Rauscher S."/>
            <person name="Record E."/>
            <person name="Riano-Pachon D.M."/>
            <person name="Robert V."/>
            <person name="Roehrig J."/>
            <person name="Ruller R."/>
            <person name="Salamov A."/>
            <person name="Salih N.S."/>
            <person name="Samson R.A."/>
            <person name="Sandor E."/>
            <person name="Sanguinetti M."/>
            <person name="Schuetze T."/>
            <person name="Sepcic K."/>
            <person name="Shelest E."/>
            <person name="Sherlock G."/>
            <person name="Sophianopoulou V."/>
            <person name="Squina F.M."/>
            <person name="Sun H."/>
            <person name="Susca A."/>
            <person name="Todd R.B."/>
            <person name="Tsang A."/>
            <person name="Unkles S.E."/>
            <person name="van de Wiele N."/>
            <person name="van Rossen-Uffink D."/>
            <person name="Oliveira J.V."/>
            <person name="Vesth T.C."/>
            <person name="Visser J."/>
            <person name="Yu J.-H."/>
            <person name="Zhou M."/>
            <person name="Andersen M.R."/>
            <person name="Archer D.B."/>
            <person name="Baker S.E."/>
            <person name="Benoit I."/>
            <person name="Brakhage A.A."/>
            <person name="Braus G.H."/>
            <person name="Fischer R."/>
            <person name="Frisvad J.C."/>
            <person name="Goldman G.H."/>
            <person name="Houbraken J."/>
            <person name="Oakley B."/>
            <person name="Pocsi I."/>
            <person name="Scazzocchio C."/>
            <person name="Seiboth B."/>
            <person name="vanKuyk P.A."/>
            <person name="Wortman J."/>
            <person name="Dyer P.S."/>
            <person name="Grigoriev I.V."/>
        </authorList>
    </citation>
    <scope>NUCLEOTIDE SEQUENCE [LARGE SCALE GENOMIC DNA]</scope>
    <source>
        <strain evidence="2">DTO 134E9</strain>
    </source>
</reference>